<dbReference type="EMBL" id="JBEPMO010000006">
    <property type="protein sequence ID" value="MET3731785.1"/>
    <property type="molecule type" value="Genomic_DNA"/>
</dbReference>
<dbReference type="Proteomes" id="UP001549146">
    <property type="component" value="Unassembled WGS sequence"/>
</dbReference>
<sequence length="115" mass="13947">MDTEYQFFPKKELKEGRKLMVFSIMEGANEKYFEGNFYTDDLKVLNKMKNQWKLNKRSDIMPCGYTHKLVFADEYRTLNEIEINLECEYASGWIYFPKEYLLKYESKFKKLSSEE</sequence>
<organism evidence="1 2">
    <name type="scientific">Moheibacter stercoris</name>
    <dbReference type="NCBI Taxonomy" id="1628251"/>
    <lineage>
        <taxon>Bacteria</taxon>
        <taxon>Pseudomonadati</taxon>
        <taxon>Bacteroidota</taxon>
        <taxon>Flavobacteriia</taxon>
        <taxon>Flavobacteriales</taxon>
        <taxon>Weeksellaceae</taxon>
        <taxon>Moheibacter</taxon>
    </lineage>
</organism>
<keyword evidence="2" id="KW-1185">Reference proteome</keyword>
<protein>
    <submittedName>
        <fullName evidence="1">Uncharacterized protein</fullName>
    </submittedName>
</protein>
<gene>
    <name evidence="1" type="ORF">ABID46_001366</name>
</gene>
<reference evidence="1 2" key="1">
    <citation type="submission" date="2024-06" db="EMBL/GenBank/DDBJ databases">
        <title>Genomic Encyclopedia of Type Strains, Phase IV (KMG-IV): sequencing the most valuable type-strain genomes for metagenomic binning, comparative biology and taxonomic classification.</title>
        <authorList>
            <person name="Goeker M."/>
        </authorList>
    </citation>
    <scope>NUCLEOTIDE SEQUENCE [LARGE SCALE GENOMIC DNA]</scope>
    <source>
        <strain evidence="1 2">DSM 29388</strain>
    </source>
</reference>
<evidence type="ECO:0000313" key="1">
    <source>
        <dbReference type="EMBL" id="MET3731785.1"/>
    </source>
</evidence>
<name>A0ABV2LT85_9FLAO</name>
<dbReference type="RefSeq" id="WP_354508376.1">
    <property type="nucleotide sequence ID" value="NZ_JBEPMO010000006.1"/>
</dbReference>
<evidence type="ECO:0000313" key="2">
    <source>
        <dbReference type="Proteomes" id="UP001549146"/>
    </source>
</evidence>
<accession>A0ABV2LT85</accession>
<proteinExistence type="predicted"/>
<comment type="caution">
    <text evidence="1">The sequence shown here is derived from an EMBL/GenBank/DDBJ whole genome shotgun (WGS) entry which is preliminary data.</text>
</comment>